<keyword evidence="1" id="KW-0812">Transmembrane</keyword>
<evidence type="ECO:0000313" key="3">
    <source>
        <dbReference type="EMBL" id="MDU0200859.1"/>
    </source>
</evidence>
<dbReference type="RefSeq" id="WP_315950468.1">
    <property type="nucleotide sequence ID" value="NZ_JAWCUD010000002.1"/>
</dbReference>
<gene>
    <name evidence="3" type="ORF">RQP52_07135</name>
</gene>
<keyword evidence="4" id="KW-1185">Reference proteome</keyword>
<evidence type="ECO:0008006" key="5">
    <source>
        <dbReference type="Google" id="ProtNLM"/>
    </source>
</evidence>
<comment type="caution">
    <text evidence="3">The sequence shown here is derived from an EMBL/GenBank/DDBJ whole genome shotgun (WGS) entry which is preliminary data.</text>
</comment>
<name>A0ABU3R9X8_9BACL</name>
<keyword evidence="1" id="KW-1133">Transmembrane helix</keyword>
<organism evidence="3 4">
    <name type="scientific">Paenibacillus violae</name>
    <dbReference type="NCBI Taxonomy" id="3077234"/>
    <lineage>
        <taxon>Bacteria</taxon>
        <taxon>Bacillati</taxon>
        <taxon>Bacillota</taxon>
        <taxon>Bacilli</taxon>
        <taxon>Bacillales</taxon>
        <taxon>Paenibacillaceae</taxon>
        <taxon>Paenibacillus</taxon>
    </lineage>
</organism>
<accession>A0ABU3R9X8</accession>
<reference evidence="3 4" key="1">
    <citation type="submission" date="2023-10" db="EMBL/GenBank/DDBJ databases">
        <title>Paenibacillus strain PFR10 Genome sequencing and assembly.</title>
        <authorList>
            <person name="Kim I."/>
        </authorList>
    </citation>
    <scope>NUCLEOTIDE SEQUENCE [LARGE SCALE GENOMIC DNA]</scope>
    <source>
        <strain evidence="3 4">PFR10</strain>
    </source>
</reference>
<feature type="transmembrane region" description="Helical" evidence="1">
    <location>
        <begin position="485"/>
        <end position="508"/>
    </location>
</feature>
<feature type="chain" id="PRO_5046589986" description="DUF2334 domain-containing protein" evidence="2">
    <location>
        <begin position="26"/>
        <end position="518"/>
    </location>
</feature>
<protein>
    <recommendedName>
        <fullName evidence="5">DUF2334 domain-containing protein</fullName>
    </recommendedName>
</protein>
<evidence type="ECO:0000313" key="4">
    <source>
        <dbReference type="Proteomes" id="UP001260980"/>
    </source>
</evidence>
<evidence type="ECO:0000256" key="2">
    <source>
        <dbReference type="SAM" id="SignalP"/>
    </source>
</evidence>
<sequence>MRKVYLFVTLLVLLCTLSVPRLTSAAESTNAKDPVLLLYDSKALRTPLAGNVEALQRLLAGFSTPVTMLSLEQYKEGKLHSFNKVILVRNKSDELNLPDAFLQDLKAYSGKYMQIGSGLPNTIQQALHLQEQHTVDDTINLKISDLNQTSIAVSNMAWVTSFEGKSYGTVKSSKHPAEAPYSITSGNYGYIPYLSKGNLSELAASYVLKDWLEVSTAPQHYVLISDIFPFSNLELVNAMADRLYEAGIPFVASIQPVFSNWDYPAMQRYMETLKHLQARNGSIIVQTPIVDSTDSPDVNKLRNELGSFLDHLARLGIVPLGVSAEMYWTYDKHYAIDGLSFFDSGLILPNQAVQFRDPSDTAVAFYSTAYTIDANELLRYMDEGNSLNPLPMNTAIAYSFPNDASKLETLLTTLTSSWTTFDDYKNGGHSVQTSASKFSSQNGHLLMNGQEVHLNNQIQDVDAAHVYVQQEEKSLSGLFSVQNKILIVLIGTTLFLFGLFLIIGHRMYKRKYMQSWRQ</sequence>
<keyword evidence="1" id="KW-0472">Membrane</keyword>
<keyword evidence="2" id="KW-0732">Signal</keyword>
<dbReference type="EMBL" id="JAWCUD010000002">
    <property type="protein sequence ID" value="MDU0200859.1"/>
    <property type="molecule type" value="Genomic_DNA"/>
</dbReference>
<proteinExistence type="predicted"/>
<dbReference type="Proteomes" id="UP001260980">
    <property type="component" value="Unassembled WGS sequence"/>
</dbReference>
<feature type="signal peptide" evidence="2">
    <location>
        <begin position="1"/>
        <end position="25"/>
    </location>
</feature>
<evidence type="ECO:0000256" key="1">
    <source>
        <dbReference type="SAM" id="Phobius"/>
    </source>
</evidence>